<feature type="chain" id="PRO_5035773817" description="J domain-containing protein" evidence="2">
    <location>
        <begin position="34"/>
        <end position="285"/>
    </location>
</feature>
<dbReference type="Proteomes" id="UP000822688">
    <property type="component" value="Chromosome 7"/>
</dbReference>
<dbReference type="CDD" id="cd06257">
    <property type="entry name" value="DnaJ"/>
    <property type="match status" value="1"/>
</dbReference>
<dbReference type="PANTHER" id="PTHR45376">
    <property type="entry name" value="CHAPERONE DNAJ-DOMAIN SUPERFAMILY PROTEIN-RELATED"/>
    <property type="match status" value="1"/>
</dbReference>
<feature type="signal peptide" evidence="2">
    <location>
        <begin position="1"/>
        <end position="33"/>
    </location>
</feature>
<dbReference type="PANTHER" id="PTHR45376:SF1">
    <property type="entry name" value="CHAPERONE DNAJ-DOMAIN SUPERFAMILY PROTEIN-RELATED"/>
    <property type="match status" value="1"/>
</dbReference>
<feature type="compositionally biased region" description="Basic and acidic residues" evidence="1">
    <location>
        <begin position="90"/>
        <end position="104"/>
    </location>
</feature>
<protein>
    <recommendedName>
        <fullName evidence="3">J domain-containing protein</fullName>
    </recommendedName>
</protein>
<keyword evidence="2" id="KW-0732">Signal</keyword>
<feature type="region of interest" description="Disordered" evidence="1">
    <location>
        <begin position="90"/>
        <end position="118"/>
    </location>
</feature>
<keyword evidence="5" id="KW-1185">Reference proteome</keyword>
<evidence type="ECO:0000256" key="1">
    <source>
        <dbReference type="SAM" id="MobiDB-lite"/>
    </source>
</evidence>
<comment type="caution">
    <text evidence="4">The sequence shown here is derived from an EMBL/GenBank/DDBJ whole genome shotgun (WGS) entry which is preliminary data.</text>
</comment>
<name>A0A8T0H5H2_CERPU</name>
<evidence type="ECO:0000313" key="4">
    <source>
        <dbReference type="EMBL" id="KAG0565634.1"/>
    </source>
</evidence>
<feature type="domain" description="J" evidence="3">
    <location>
        <begin position="225"/>
        <end position="285"/>
    </location>
</feature>
<feature type="compositionally biased region" description="Basic and acidic residues" evidence="1">
    <location>
        <begin position="164"/>
        <end position="174"/>
    </location>
</feature>
<sequence length="285" mass="32810">MAWFAVVARHGGWGAACTAFLASFGVRVASIHASPSCNEKWDNKWKSMVYGYMDDDACRKRHRKYVKRQKRAAGKRALLQWRSVEMHADEYREGQERRRQKVESTQKPQTPTASGYSRRFESEWRAFEKKYRGRYEYQSKNQSYTRSENSADTEDPTYGATGDTEDRGHGESESARYSRHFWSNTWRGFGGGADWDYGANPRWETPYQARARNNSNDNNNIGSPADRLVLGLSSAGPLTLEELKLAFRQCALTWHPDRHDGDQKLVAEAKFKRVGEAYRTLRGLL</sequence>
<dbReference type="EMBL" id="CM026428">
    <property type="protein sequence ID" value="KAG0565634.1"/>
    <property type="molecule type" value="Genomic_DNA"/>
</dbReference>
<dbReference type="Pfam" id="PF00226">
    <property type="entry name" value="DnaJ"/>
    <property type="match status" value="1"/>
</dbReference>
<feature type="compositionally biased region" description="Polar residues" evidence="1">
    <location>
        <begin position="105"/>
        <end position="115"/>
    </location>
</feature>
<dbReference type="Gene3D" id="1.10.287.110">
    <property type="entry name" value="DnaJ domain"/>
    <property type="match status" value="1"/>
</dbReference>
<gene>
    <name evidence="4" type="ORF">KC19_7G003000</name>
</gene>
<dbReference type="SMART" id="SM00271">
    <property type="entry name" value="DnaJ"/>
    <property type="match status" value="1"/>
</dbReference>
<reference evidence="4" key="1">
    <citation type="submission" date="2020-06" db="EMBL/GenBank/DDBJ databases">
        <title>WGS assembly of Ceratodon purpureus strain R40.</title>
        <authorList>
            <person name="Carey S.B."/>
            <person name="Jenkins J."/>
            <person name="Shu S."/>
            <person name="Lovell J.T."/>
            <person name="Sreedasyam A."/>
            <person name="Maumus F."/>
            <person name="Tiley G.P."/>
            <person name="Fernandez-Pozo N."/>
            <person name="Barry K."/>
            <person name="Chen C."/>
            <person name="Wang M."/>
            <person name="Lipzen A."/>
            <person name="Daum C."/>
            <person name="Saski C.A."/>
            <person name="Payton A.C."/>
            <person name="Mcbreen J.C."/>
            <person name="Conrad R.E."/>
            <person name="Kollar L.M."/>
            <person name="Olsson S."/>
            <person name="Huttunen S."/>
            <person name="Landis J.B."/>
            <person name="Wickett N.J."/>
            <person name="Johnson M.G."/>
            <person name="Rensing S.A."/>
            <person name="Grimwood J."/>
            <person name="Schmutz J."/>
            <person name="Mcdaniel S.F."/>
        </authorList>
    </citation>
    <scope>NUCLEOTIDE SEQUENCE</scope>
    <source>
        <strain evidence="4">R40</strain>
    </source>
</reference>
<evidence type="ECO:0000256" key="2">
    <source>
        <dbReference type="SAM" id="SignalP"/>
    </source>
</evidence>
<evidence type="ECO:0000313" key="5">
    <source>
        <dbReference type="Proteomes" id="UP000822688"/>
    </source>
</evidence>
<dbReference type="InterPro" id="IPR036869">
    <property type="entry name" value="J_dom_sf"/>
</dbReference>
<feature type="region of interest" description="Disordered" evidence="1">
    <location>
        <begin position="139"/>
        <end position="174"/>
    </location>
</feature>
<evidence type="ECO:0000259" key="3">
    <source>
        <dbReference type="PROSITE" id="PS50076"/>
    </source>
</evidence>
<dbReference type="SUPFAM" id="SSF46565">
    <property type="entry name" value="Chaperone J-domain"/>
    <property type="match status" value="1"/>
</dbReference>
<accession>A0A8T0H5H2</accession>
<dbReference type="InterPro" id="IPR001623">
    <property type="entry name" value="DnaJ_domain"/>
</dbReference>
<dbReference type="AlphaFoldDB" id="A0A8T0H5H2"/>
<dbReference type="PROSITE" id="PS50076">
    <property type="entry name" value="DNAJ_2"/>
    <property type="match status" value="1"/>
</dbReference>
<proteinExistence type="predicted"/>
<organism evidence="4 5">
    <name type="scientific">Ceratodon purpureus</name>
    <name type="common">Fire moss</name>
    <name type="synonym">Dicranum purpureum</name>
    <dbReference type="NCBI Taxonomy" id="3225"/>
    <lineage>
        <taxon>Eukaryota</taxon>
        <taxon>Viridiplantae</taxon>
        <taxon>Streptophyta</taxon>
        <taxon>Embryophyta</taxon>
        <taxon>Bryophyta</taxon>
        <taxon>Bryophytina</taxon>
        <taxon>Bryopsida</taxon>
        <taxon>Dicranidae</taxon>
        <taxon>Pseudoditrichales</taxon>
        <taxon>Ditrichaceae</taxon>
        <taxon>Ceratodon</taxon>
    </lineage>
</organism>
<feature type="compositionally biased region" description="Polar residues" evidence="1">
    <location>
        <begin position="139"/>
        <end position="150"/>
    </location>
</feature>